<feature type="binding site" evidence="2">
    <location>
        <position position="71"/>
    </location>
    <ligand>
        <name>Mg(2+)</name>
        <dbReference type="ChEBI" id="CHEBI:18420"/>
        <label>4</label>
    </ligand>
</feature>
<feature type="binding site" evidence="2">
    <location>
        <position position="43"/>
    </location>
    <ligand>
        <name>Mg(2+)</name>
        <dbReference type="ChEBI" id="CHEBI:18420"/>
        <label>2</label>
    </ligand>
</feature>
<dbReference type="Proteomes" id="UP000628854">
    <property type="component" value="Unassembled WGS sequence"/>
</dbReference>
<dbReference type="PANTHER" id="PTHR30270:SF0">
    <property type="entry name" value="THIAMINE-MONOPHOSPHATE KINASE"/>
    <property type="match status" value="1"/>
</dbReference>
<evidence type="ECO:0000256" key="1">
    <source>
        <dbReference type="ARBA" id="ARBA00022977"/>
    </source>
</evidence>
<feature type="binding site" evidence="2">
    <location>
        <position position="208"/>
    </location>
    <ligand>
        <name>Mg(2+)</name>
        <dbReference type="ChEBI" id="CHEBI:18420"/>
        <label>5</label>
    </ligand>
</feature>
<dbReference type="CDD" id="cd02194">
    <property type="entry name" value="ThiL"/>
    <property type="match status" value="1"/>
</dbReference>
<evidence type="ECO:0000256" key="2">
    <source>
        <dbReference type="HAMAP-Rule" id="MF_02128"/>
    </source>
</evidence>
<dbReference type="RefSeq" id="WP_084393795.1">
    <property type="nucleotide sequence ID" value="NZ_BMKF01000001.1"/>
</dbReference>
<dbReference type="HAMAP" id="MF_02128">
    <property type="entry name" value="TMP_kinase"/>
    <property type="match status" value="1"/>
</dbReference>
<feature type="binding site" evidence="2">
    <location>
        <position position="50"/>
    </location>
    <ligand>
        <name>substrate</name>
    </ligand>
</feature>
<dbReference type="InterPro" id="IPR010918">
    <property type="entry name" value="PurM-like_C_dom"/>
</dbReference>
<keyword evidence="6" id="KW-1185">Reference proteome</keyword>
<comment type="similarity">
    <text evidence="2">Belongs to the thiamine-monophosphate kinase family.</text>
</comment>
<dbReference type="NCBIfam" id="TIGR01379">
    <property type="entry name" value="thiL"/>
    <property type="match status" value="1"/>
</dbReference>
<feature type="binding site" evidence="2">
    <location>
        <position position="252"/>
    </location>
    <ligand>
        <name>substrate</name>
    </ligand>
</feature>
<evidence type="ECO:0000259" key="3">
    <source>
        <dbReference type="Pfam" id="PF00586"/>
    </source>
</evidence>
<protein>
    <recommendedName>
        <fullName evidence="2">Thiamine-monophosphate kinase</fullName>
        <shortName evidence="2">TMP kinase</shortName>
        <shortName evidence="2">Thiamine-phosphate kinase</shortName>
        <ecNumber evidence="2">2.7.4.16</ecNumber>
    </recommendedName>
</protein>
<dbReference type="PIRSF" id="PIRSF005303">
    <property type="entry name" value="Thiam_monoph_kin"/>
    <property type="match status" value="1"/>
</dbReference>
<dbReference type="EMBL" id="BMKF01000001">
    <property type="protein sequence ID" value="GGB59157.1"/>
    <property type="molecule type" value="Genomic_DNA"/>
</dbReference>
<feature type="binding site" evidence="2">
    <location>
        <position position="205"/>
    </location>
    <ligand>
        <name>Mg(2+)</name>
        <dbReference type="ChEBI" id="CHEBI:18420"/>
        <label>3</label>
    </ligand>
</feature>
<feature type="domain" description="PurM-like N-terminal" evidence="3">
    <location>
        <begin position="37"/>
        <end position="136"/>
    </location>
</feature>
<dbReference type="Gene3D" id="3.30.1330.10">
    <property type="entry name" value="PurM-like, N-terminal domain"/>
    <property type="match status" value="1"/>
</dbReference>
<comment type="caution">
    <text evidence="2">Lacks conserved residue(s) required for the propagation of feature annotation.</text>
</comment>
<evidence type="ECO:0000259" key="4">
    <source>
        <dbReference type="Pfam" id="PF02769"/>
    </source>
</evidence>
<accession>A0ABQ1J597</accession>
<dbReference type="Gene3D" id="3.90.650.10">
    <property type="entry name" value="PurM-like C-terminal domain"/>
    <property type="match status" value="1"/>
</dbReference>
<comment type="caution">
    <text evidence="5">The sequence shown here is derived from an EMBL/GenBank/DDBJ whole genome shotgun (WGS) entry which is preliminary data.</text>
</comment>
<dbReference type="GO" id="GO:0016301">
    <property type="term" value="F:kinase activity"/>
    <property type="evidence" value="ECO:0007669"/>
    <property type="project" value="UniProtKB-KW"/>
</dbReference>
<feature type="domain" description="PurM-like C-terminal" evidence="4">
    <location>
        <begin position="149"/>
        <end position="293"/>
    </location>
</feature>
<keyword evidence="2" id="KW-0479">Metal-binding</keyword>
<feature type="binding site" evidence="2">
    <location>
        <position position="26"/>
    </location>
    <ligand>
        <name>Mg(2+)</name>
        <dbReference type="ChEBI" id="CHEBI:18420"/>
        <label>4</label>
    </ligand>
</feature>
<comment type="function">
    <text evidence="2">Catalyzes the ATP-dependent phosphorylation of thiamine-monophosphate (TMP) to form thiamine-pyrophosphate (TPP), the active form of vitamin B1.</text>
</comment>
<sequence>MDEFDWIARYLKPIAPSPEAMGLSNDVGKLLSHSGSVRIATMDTLAAGTHFLKTDPLDLVGRKLVRVNVSDIISKGGLPEQVLLSIALPDGFSEQEFETLCHGIGGELQQRGISLIGGDTIRFSGPLTLTMMMTGRCELKGPTHRNGAKPGDVLIVTGVVGAGYLGLQVARTGNTGVYLDHYRCPEITEEQWAGVISDFATSSLDISDGLLADASHLADASRLAFSIDLDQVPWAAEPSDLEEMLALATGGDDYQALFTVSADRFEKFETLASERGLFFQQVGSVSEGSGVKIHRSGVAIPLPSVKGYTH</sequence>
<dbReference type="Pfam" id="PF00586">
    <property type="entry name" value="AIRS"/>
    <property type="match status" value="1"/>
</dbReference>
<dbReference type="SUPFAM" id="SSF55326">
    <property type="entry name" value="PurM N-terminal domain-like"/>
    <property type="match status" value="1"/>
</dbReference>
<feature type="binding site" evidence="2">
    <location>
        <position position="26"/>
    </location>
    <ligand>
        <name>Mg(2+)</name>
        <dbReference type="ChEBI" id="CHEBI:18420"/>
        <label>3</label>
    </ligand>
</feature>
<keyword evidence="1 2" id="KW-0784">Thiamine biosynthesis</keyword>
<dbReference type="PANTHER" id="PTHR30270">
    <property type="entry name" value="THIAMINE-MONOPHOSPHATE KINASE"/>
    <property type="match status" value="1"/>
</dbReference>
<dbReference type="InterPro" id="IPR036921">
    <property type="entry name" value="PurM-like_N_sf"/>
</dbReference>
<keyword evidence="2" id="KW-0808">Transferase</keyword>
<keyword evidence="2" id="KW-0547">Nucleotide-binding</keyword>
<feature type="binding site" evidence="2">
    <location>
        <position position="207"/>
    </location>
    <ligand>
        <name>ATP</name>
        <dbReference type="ChEBI" id="CHEBI:30616"/>
    </ligand>
</feature>
<feature type="binding site" evidence="2">
    <location>
        <position position="43"/>
    </location>
    <ligand>
        <name>Mg(2+)</name>
        <dbReference type="ChEBI" id="CHEBI:18420"/>
        <label>1</label>
    </ligand>
</feature>
<feature type="binding site" evidence="2">
    <location>
        <position position="145"/>
    </location>
    <ligand>
        <name>ATP</name>
        <dbReference type="ChEBI" id="CHEBI:30616"/>
    </ligand>
</feature>
<feature type="binding site" evidence="2">
    <location>
        <position position="71"/>
    </location>
    <ligand>
        <name>Mg(2+)</name>
        <dbReference type="ChEBI" id="CHEBI:18420"/>
        <label>3</label>
    </ligand>
</feature>
<dbReference type="Pfam" id="PF02769">
    <property type="entry name" value="AIRS_C"/>
    <property type="match status" value="1"/>
</dbReference>
<evidence type="ECO:0000313" key="6">
    <source>
        <dbReference type="Proteomes" id="UP000628854"/>
    </source>
</evidence>
<feature type="binding site" evidence="2">
    <location>
        <position position="71"/>
    </location>
    <ligand>
        <name>Mg(2+)</name>
        <dbReference type="ChEBI" id="CHEBI:18420"/>
        <label>2</label>
    </ligand>
</feature>
<dbReference type="EC" id="2.7.4.16" evidence="2"/>
<proteinExistence type="inferred from homology"/>
<feature type="binding site" evidence="2">
    <location>
        <begin position="118"/>
        <end position="119"/>
    </location>
    <ligand>
        <name>ATP</name>
        <dbReference type="ChEBI" id="CHEBI:30616"/>
    </ligand>
</feature>
<feature type="binding site" evidence="2">
    <location>
        <position position="41"/>
    </location>
    <ligand>
        <name>Mg(2+)</name>
        <dbReference type="ChEBI" id="CHEBI:18420"/>
        <label>4</label>
    </ligand>
</feature>
<dbReference type="InterPro" id="IPR016188">
    <property type="entry name" value="PurM-like_N"/>
</dbReference>
<keyword evidence="2 5" id="KW-0418">Kinase</keyword>
<comment type="catalytic activity">
    <reaction evidence="2">
        <text>thiamine phosphate + ATP = thiamine diphosphate + ADP</text>
        <dbReference type="Rhea" id="RHEA:15913"/>
        <dbReference type="ChEBI" id="CHEBI:30616"/>
        <dbReference type="ChEBI" id="CHEBI:37575"/>
        <dbReference type="ChEBI" id="CHEBI:58937"/>
        <dbReference type="ChEBI" id="CHEBI:456216"/>
        <dbReference type="EC" id="2.7.4.16"/>
    </reaction>
</comment>
<keyword evidence="2" id="KW-0067">ATP-binding</keyword>
<dbReference type="SUPFAM" id="SSF56042">
    <property type="entry name" value="PurM C-terminal domain-like"/>
    <property type="match status" value="1"/>
</dbReference>
<evidence type="ECO:0000313" key="5">
    <source>
        <dbReference type="EMBL" id="GGB59157.1"/>
    </source>
</evidence>
<name>A0ABQ1J597_9PROT</name>
<keyword evidence="2" id="KW-0460">Magnesium</keyword>
<reference evidence="6" key="1">
    <citation type="journal article" date="2019" name="Int. J. Syst. Evol. Microbiol.">
        <title>The Global Catalogue of Microorganisms (GCM) 10K type strain sequencing project: providing services to taxonomists for standard genome sequencing and annotation.</title>
        <authorList>
            <consortium name="The Broad Institute Genomics Platform"/>
            <consortium name="The Broad Institute Genome Sequencing Center for Infectious Disease"/>
            <person name="Wu L."/>
            <person name="Ma J."/>
        </authorList>
    </citation>
    <scope>NUCLEOTIDE SEQUENCE [LARGE SCALE GENOMIC DNA]</scope>
    <source>
        <strain evidence="6">CGMCC 1.15928</strain>
    </source>
</reference>
<gene>
    <name evidence="2 5" type="primary">thiL</name>
    <name evidence="5" type="ORF">GCM10011503_04510</name>
</gene>
<feature type="binding site" evidence="2">
    <location>
        <position position="119"/>
    </location>
    <ligand>
        <name>Mg(2+)</name>
        <dbReference type="ChEBI" id="CHEBI:18420"/>
        <label>1</label>
    </ligand>
</feature>
<comment type="miscellaneous">
    <text evidence="2">Reaction mechanism of ThiL seems to utilize a direct, inline transfer of the gamma-phosphate of ATP to TMP rather than a phosphorylated enzyme intermediate.</text>
</comment>
<organism evidence="5 6">
    <name type="scientific">Henriciella pelagia</name>
    <dbReference type="NCBI Taxonomy" id="1977912"/>
    <lineage>
        <taxon>Bacteria</taxon>
        <taxon>Pseudomonadati</taxon>
        <taxon>Pseudomonadota</taxon>
        <taxon>Alphaproteobacteria</taxon>
        <taxon>Hyphomonadales</taxon>
        <taxon>Hyphomonadaceae</taxon>
        <taxon>Henriciella</taxon>
    </lineage>
</organism>
<dbReference type="InterPro" id="IPR036676">
    <property type="entry name" value="PurM-like_C_sf"/>
</dbReference>
<dbReference type="InterPro" id="IPR006283">
    <property type="entry name" value="ThiL-like"/>
</dbReference>
<comment type="pathway">
    <text evidence="2">Cofactor biosynthesis; thiamine diphosphate biosynthesis; thiamine diphosphate from thiamine phosphate: step 1/1.</text>
</comment>